<evidence type="ECO:0000313" key="2">
    <source>
        <dbReference type="Proteomes" id="UP000043699"/>
    </source>
</evidence>
<gene>
    <name evidence="1" type="ORF">BN1080_02646</name>
</gene>
<reference evidence="1 2" key="1">
    <citation type="submission" date="2014-09" db="EMBL/GenBank/DDBJ databases">
        <authorList>
            <person name="Urmite Genomes Urmite Genomes"/>
        </authorList>
    </citation>
    <scope>NUCLEOTIDE SEQUENCE [LARGE SCALE GENOMIC DNA]</scope>
    <source>
        <strain evidence="1 2">ES2</strain>
    </source>
</reference>
<dbReference type="AlphaFoldDB" id="A0A098EPC3"/>
<keyword evidence="2" id="KW-1185">Reference proteome</keyword>
<accession>A0A098EPC3</accession>
<name>A0A098EPC3_9BACL</name>
<sequence>MTYDAIQELLKTVSYYNTVNITQTFSKAGEPYVTVKAGKDKDLLVLTYVESGEIIQYQDIAYAAKAIKEMITTDTAF</sequence>
<dbReference type="EMBL" id="CCXS01000001">
    <property type="protein sequence ID" value="CEG23642.1"/>
    <property type="molecule type" value="Genomic_DNA"/>
</dbReference>
<dbReference type="STRING" id="1499687.BN1080_02646"/>
<protein>
    <submittedName>
        <fullName evidence="1">Uncharacterized protein</fullName>
    </submittedName>
</protein>
<dbReference type="RefSeq" id="WP_199876621.1">
    <property type="nucleotide sequence ID" value="NZ_CCXS01000001.1"/>
</dbReference>
<evidence type="ECO:0000313" key="1">
    <source>
        <dbReference type="EMBL" id="CEG23642.1"/>
    </source>
</evidence>
<dbReference type="Proteomes" id="UP000043699">
    <property type="component" value="Unassembled WGS sequence"/>
</dbReference>
<organism evidence="1 2">
    <name type="scientific">Planococcus massiliensis</name>
    <dbReference type="NCBI Taxonomy" id="1499687"/>
    <lineage>
        <taxon>Bacteria</taxon>
        <taxon>Bacillati</taxon>
        <taxon>Bacillota</taxon>
        <taxon>Bacilli</taxon>
        <taxon>Bacillales</taxon>
        <taxon>Caryophanaceae</taxon>
        <taxon>Planococcus</taxon>
    </lineage>
</organism>
<proteinExistence type="predicted"/>